<comment type="caution">
    <text evidence="1">The sequence shown here is derived from an EMBL/GenBank/DDBJ whole genome shotgun (WGS) entry which is preliminary data.</text>
</comment>
<dbReference type="Proteomes" id="UP000076858">
    <property type="component" value="Unassembled WGS sequence"/>
</dbReference>
<evidence type="ECO:0000313" key="2">
    <source>
        <dbReference type="Proteomes" id="UP000076858"/>
    </source>
</evidence>
<reference evidence="1 2" key="1">
    <citation type="submission" date="2016-03" db="EMBL/GenBank/DDBJ databases">
        <title>EvidentialGene: Evidence-directed Construction of Genes on Genomes.</title>
        <authorList>
            <person name="Gilbert D.G."/>
            <person name="Choi J.-H."/>
            <person name="Mockaitis K."/>
            <person name="Colbourne J."/>
            <person name="Pfrender M."/>
        </authorList>
    </citation>
    <scope>NUCLEOTIDE SEQUENCE [LARGE SCALE GENOMIC DNA]</scope>
    <source>
        <strain evidence="1 2">Xinb3</strain>
        <tissue evidence="1">Complete organism</tissue>
    </source>
</reference>
<dbReference type="AlphaFoldDB" id="A0A0P5NKB8"/>
<protein>
    <submittedName>
        <fullName evidence="1">Uncharacterized protein</fullName>
    </submittedName>
</protein>
<gene>
    <name evidence="1" type="ORF">APZ42_027665</name>
</gene>
<accession>A0A0P5NKB8</accession>
<name>A0A0P5NKB8_9CRUS</name>
<organism evidence="1 2">
    <name type="scientific">Daphnia magna</name>
    <dbReference type="NCBI Taxonomy" id="35525"/>
    <lineage>
        <taxon>Eukaryota</taxon>
        <taxon>Metazoa</taxon>
        <taxon>Ecdysozoa</taxon>
        <taxon>Arthropoda</taxon>
        <taxon>Crustacea</taxon>
        <taxon>Branchiopoda</taxon>
        <taxon>Diplostraca</taxon>
        <taxon>Cladocera</taxon>
        <taxon>Anomopoda</taxon>
        <taxon>Daphniidae</taxon>
        <taxon>Daphnia</taxon>
    </lineage>
</organism>
<dbReference type="EMBL" id="LRGB01002227">
    <property type="protein sequence ID" value="KZS08361.1"/>
    <property type="molecule type" value="Genomic_DNA"/>
</dbReference>
<sequence length="54" mass="6159">MKNVWKRVCVCFLFKSRDGVFVACLCCKVGNEGIRKDLLEAAKKVGKKNQRIID</sequence>
<evidence type="ECO:0000313" key="1">
    <source>
        <dbReference type="EMBL" id="KZS08361.1"/>
    </source>
</evidence>
<proteinExistence type="predicted"/>
<keyword evidence="2" id="KW-1185">Reference proteome</keyword>